<evidence type="ECO:0000256" key="1">
    <source>
        <dbReference type="HAMAP-Rule" id="MF_00302"/>
    </source>
</evidence>
<dbReference type="HAMAP" id="MF_00302">
    <property type="entry name" value="ClpS"/>
    <property type="match status" value="1"/>
</dbReference>
<dbReference type="PANTHER" id="PTHR33473:SF19">
    <property type="entry name" value="ATP-DEPENDENT CLP PROTEASE ADAPTER PROTEIN CLPS"/>
    <property type="match status" value="1"/>
</dbReference>
<dbReference type="Gene3D" id="3.30.1390.10">
    <property type="match status" value="1"/>
</dbReference>
<evidence type="ECO:0000259" key="2">
    <source>
        <dbReference type="Pfam" id="PF02617"/>
    </source>
</evidence>
<dbReference type="GO" id="GO:0030163">
    <property type="term" value="P:protein catabolic process"/>
    <property type="evidence" value="ECO:0007669"/>
    <property type="project" value="InterPro"/>
</dbReference>
<reference evidence="3" key="2">
    <citation type="submission" date="2021-04" db="EMBL/GenBank/DDBJ databases">
        <authorList>
            <person name="Gilroy R."/>
        </authorList>
    </citation>
    <scope>NUCLEOTIDE SEQUENCE</scope>
    <source>
        <strain evidence="3">ChiSxjej5B17-1746</strain>
    </source>
</reference>
<gene>
    <name evidence="1" type="primary">clpS</name>
    <name evidence="3" type="ORF">H9874_12180</name>
</gene>
<name>A0A9D1R1D0_9BACT</name>
<keyword evidence="3" id="KW-0645">Protease</keyword>
<dbReference type="AlphaFoldDB" id="A0A9D1R1D0"/>
<dbReference type="InterPro" id="IPR003769">
    <property type="entry name" value="ClpS_core"/>
</dbReference>
<feature type="domain" description="Adaptor protein ClpS core" evidence="2">
    <location>
        <begin position="24"/>
        <end position="103"/>
    </location>
</feature>
<dbReference type="SUPFAM" id="SSF54736">
    <property type="entry name" value="ClpS-like"/>
    <property type="match status" value="1"/>
</dbReference>
<sequence>MSQSPAFPASPDGQPDVTLDVKLEEPKMYQVLLHNDDYTTMEFVVNILMTVFHKTADQATNIMLAVHKRGKGIAGVYPYEIAETKVDKTHFLAREAGYPLRCTLEEVGA</sequence>
<comment type="subunit">
    <text evidence="1">Binds to the N-terminal domain of the chaperone ClpA.</text>
</comment>
<dbReference type="PANTHER" id="PTHR33473">
    <property type="entry name" value="ATP-DEPENDENT CLP PROTEASE ADAPTER PROTEIN CLPS1, CHLOROPLASTIC"/>
    <property type="match status" value="1"/>
</dbReference>
<evidence type="ECO:0000313" key="4">
    <source>
        <dbReference type="Proteomes" id="UP000824264"/>
    </source>
</evidence>
<dbReference type="GO" id="GO:0008233">
    <property type="term" value="F:peptidase activity"/>
    <property type="evidence" value="ECO:0007669"/>
    <property type="project" value="UniProtKB-KW"/>
</dbReference>
<comment type="similarity">
    <text evidence="1">Belongs to the ClpS family.</text>
</comment>
<keyword evidence="3" id="KW-0378">Hydrolase</keyword>
<evidence type="ECO:0000313" key="3">
    <source>
        <dbReference type="EMBL" id="HIW79881.1"/>
    </source>
</evidence>
<dbReference type="GO" id="GO:0006508">
    <property type="term" value="P:proteolysis"/>
    <property type="evidence" value="ECO:0007669"/>
    <property type="project" value="UniProtKB-UniRule"/>
</dbReference>
<dbReference type="EMBL" id="DXGI01000455">
    <property type="protein sequence ID" value="HIW79881.1"/>
    <property type="molecule type" value="Genomic_DNA"/>
</dbReference>
<accession>A0A9D1R1D0</accession>
<dbReference type="Pfam" id="PF02617">
    <property type="entry name" value="ClpS"/>
    <property type="match status" value="1"/>
</dbReference>
<dbReference type="FunFam" id="3.30.1390.10:FF:000002">
    <property type="entry name" value="ATP-dependent Clp protease adapter protein ClpS"/>
    <property type="match status" value="1"/>
</dbReference>
<comment type="function">
    <text evidence="1">Involved in the modulation of the specificity of the ClpAP-mediated ATP-dependent protein degradation.</text>
</comment>
<dbReference type="Proteomes" id="UP000824264">
    <property type="component" value="Unassembled WGS sequence"/>
</dbReference>
<protein>
    <recommendedName>
        <fullName evidence="1">ATP-dependent Clp protease adapter protein ClpS</fullName>
    </recommendedName>
</protein>
<organism evidence="3 4">
    <name type="scientific">Candidatus Bilophila faecipullorum</name>
    <dbReference type="NCBI Taxonomy" id="2838482"/>
    <lineage>
        <taxon>Bacteria</taxon>
        <taxon>Pseudomonadati</taxon>
        <taxon>Thermodesulfobacteriota</taxon>
        <taxon>Desulfovibrionia</taxon>
        <taxon>Desulfovibrionales</taxon>
        <taxon>Desulfovibrionaceae</taxon>
        <taxon>Bilophila</taxon>
    </lineage>
</organism>
<dbReference type="InterPro" id="IPR022935">
    <property type="entry name" value="ClpS"/>
</dbReference>
<proteinExistence type="inferred from homology"/>
<comment type="caution">
    <text evidence="3">The sequence shown here is derived from an EMBL/GenBank/DDBJ whole genome shotgun (WGS) entry which is preliminary data.</text>
</comment>
<dbReference type="InterPro" id="IPR014719">
    <property type="entry name" value="Ribosomal_bL12_C/ClpS-like"/>
</dbReference>
<reference evidence="3" key="1">
    <citation type="journal article" date="2021" name="PeerJ">
        <title>Extensive microbial diversity within the chicken gut microbiome revealed by metagenomics and culture.</title>
        <authorList>
            <person name="Gilroy R."/>
            <person name="Ravi A."/>
            <person name="Getino M."/>
            <person name="Pursley I."/>
            <person name="Horton D.L."/>
            <person name="Alikhan N.F."/>
            <person name="Baker D."/>
            <person name="Gharbi K."/>
            <person name="Hall N."/>
            <person name="Watson M."/>
            <person name="Adriaenssens E.M."/>
            <person name="Foster-Nyarko E."/>
            <person name="Jarju S."/>
            <person name="Secka A."/>
            <person name="Antonio M."/>
            <person name="Oren A."/>
            <person name="Chaudhuri R.R."/>
            <person name="La Ragione R."/>
            <person name="Hildebrand F."/>
            <person name="Pallen M.J."/>
        </authorList>
    </citation>
    <scope>NUCLEOTIDE SEQUENCE</scope>
    <source>
        <strain evidence="3">ChiSxjej5B17-1746</strain>
    </source>
</reference>